<dbReference type="RefSeq" id="WP_071479838.1">
    <property type="nucleotide sequence ID" value="NZ_CP024899.1"/>
</dbReference>
<accession>A0A2K8K5Z1</accession>
<feature type="transmembrane region" description="Helical" evidence="1">
    <location>
        <begin position="354"/>
        <end position="378"/>
    </location>
</feature>
<evidence type="ECO:0000313" key="3">
    <source>
        <dbReference type="EMBL" id="ATX64839.1"/>
    </source>
</evidence>
<feature type="transmembrane region" description="Helical" evidence="1">
    <location>
        <begin position="58"/>
        <end position="79"/>
    </location>
</feature>
<feature type="transmembrane region" description="Helical" evidence="1">
    <location>
        <begin position="469"/>
        <end position="491"/>
    </location>
</feature>
<dbReference type="InterPro" id="IPR002823">
    <property type="entry name" value="DUF112_TM"/>
</dbReference>
<feature type="transmembrane region" description="Helical" evidence="1">
    <location>
        <begin position="197"/>
        <end position="218"/>
    </location>
</feature>
<proteinExistence type="predicted"/>
<dbReference type="PANTHER" id="PTHR35342">
    <property type="entry name" value="TRICARBOXYLIC TRANSPORT PROTEIN"/>
    <property type="match status" value="1"/>
</dbReference>
<keyword evidence="1" id="KW-1133">Transmembrane helix</keyword>
<dbReference type="AlphaFoldDB" id="A0A2K8K5Z1"/>
<keyword evidence="1" id="KW-0812">Transmembrane</keyword>
<dbReference type="Pfam" id="PF01970">
    <property type="entry name" value="TctA"/>
    <property type="match status" value="1"/>
</dbReference>
<dbReference type="KEGG" id="rbg:BG454_02455"/>
<feature type="domain" description="DUF112" evidence="2">
    <location>
        <begin position="17"/>
        <end position="440"/>
    </location>
</feature>
<evidence type="ECO:0000256" key="1">
    <source>
        <dbReference type="SAM" id="Phobius"/>
    </source>
</evidence>
<dbReference type="OrthoDB" id="9791872at2"/>
<keyword evidence="1" id="KW-0472">Membrane</keyword>
<reference evidence="3 4" key="1">
    <citation type="submission" date="2017-11" db="EMBL/GenBank/DDBJ databases">
        <title>Revised Sequence and Annotation of the Rhodobaca barguzinensis strain alga05 Genome.</title>
        <authorList>
            <person name="Kopejtka K."/>
            <person name="Tomasch J.M."/>
            <person name="Bunk B."/>
            <person name="Koblizek M."/>
        </authorList>
    </citation>
    <scope>NUCLEOTIDE SEQUENCE [LARGE SCALE GENOMIC DNA]</scope>
    <source>
        <strain evidence="4">alga05</strain>
    </source>
</reference>
<evidence type="ECO:0000313" key="4">
    <source>
        <dbReference type="Proteomes" id="UP000228948"/>
    </source>
</evidence>
<evidence type="ECO:0000259" key="2">
    <source>
        <dbReference type="Pfam" id="PF01970"/>
    </source>
</evidence>
<dbReference type="Proteomes" id="UP000228948">
    <property type="component" value="Chromosome"/>
</dbReference>
<sequence>MEILIAAAAAVLQPHMLVIILLGVTAGLFVGALPGLTATMALALMLPFTFSLEALEGLVALGAVYMGTIYGGAFTAILINTPGTPSSIATTFDGHPMAKQGRALEAISVATIASVIGGVVGVAFLLIAAPPLAQLALRFGPAEMFWVAILGLTLIGSLATGSLLKGLLGGAIGLLIGTIGISPVGGESRFTFGWPPLQGGISLIVALIGLFVIPELLLMIRRGHATLETPADLGRSRFQFGAALRTVLAKPGNLIRSCAIGQVIAIIPGAGGSITSLVAYNEAKRWSKSPETFGKGNPEGVVASESSNNVMVAGSMVPLLTLGIPGAPPDAIILGVMLLHGLRPGLDLFTQTGVLANGFIISMGLAALMLIPVGLLGGRLIYKTILRTPHYYLVPTILIITILGTYALRNNIIDVALMLGLGVVGFVIRGLGLGAAPIVLGLILGTIAEQGYVQSILGGMALDFPQMRLFVNPLSQVLIAIIVLVIGWAAWPQNLRRKKD</sequence>
<feature type="transmembrane region" description="Helical" evidence="1">
    <location>
        <begin position="167"/>
        <end position="185"/>
    </location>
</feature>
<feature type="transmembrane region" description="Helical" evidence="1">
    <location>
        <begin position="319"/>
        <end position="342"/>
    </location>
</feature>
<feature type="transmembrane region" description="Helical" evidence="1">
    <location>
        <begin position="106"/>
        <end position="129"/>
    </location>
</feature>
<keyword evidence="4" id="KW-1185">Reference proteome</keyword>
<protein>
    <submittedName>
        <fullName evidence="3">C4-dicarboxylate ABC transporter permease</fullName>
    </submittedName>
</protein>
<organism evidence="3 4">
    <name type="scientific">Roseinatronobacter bogoriensis subsp. barguzinensis</name>
    <dbReference type="NCBI Taxonomy" id="441209"/>
    <lineage>
        <taxon>Bacteria</taxon>
        <taxon>Pseudomonadati</taxon>
        <taxon>Pseudomonadota</taxon>
        <taxon>Alphaproteobacteria</taxon>
        <taxon>Rhodobacterales</taxon>
        <taxon>Paracoccaceae</taxon>
        <taxon>Roseinatronobacter</taxon>
    </lineage>
</organism>
<gene>
    <name evidence="3" type="ORF">BG454_02455</name>
</gene>
<feature type="transmembrane region" description="Helical" evidence="1">
    <location>
        <begin position="390"/>
        <end position="409"/>
    </location>
</feature>
<dbReference type="PANTHER" id="PTHR35342:SF5">
    <property type="entry name" value="TRICARBOXYLIC TRANSPORT PROTEIN"/>
    <property type="match status" value="1"/>
</dbReference>
<dbReference type="STRING" id="441209.GCA_001870665_00734"/>
<name>A0A2K8K5Z1_9RHOB</name>
<dbReference type="EMBL" id="CP024899">
    <property type="protein sequence ID" value="ATX64839.1"/>
    <property type="molecule type" value="Genomic_DNA"/>
</dbReference>
<feature type="transmembrane region" description="Helical" evidence="1">
    <location>
        <begin position="17"/>
        <end position="46"/>
    </location>
</feature>
<feature type="transmembrane region" description="Helical" evidence="1">
    <location>
        <begin position="135"/>
        <end position="155"/>
    </location>
</feature>
<feature type="transmembrane region" description="Helical" evidence="1">
    <location>
        <begin position="415"/>
        <end position="448"/>
    </location>
</feature>